<protein>
    <submittedName>
        <fullName evidence="1">Uncharacterized protein</fullName>
    </submittedName>
</protein>
<keyword evidence="2" id="KW-1185">Reference proteome</keyword>
<organism evidence="1 2">
    <name type="scientific">Aquibacillus rhizosphaerae</name>
    <dbReference type="NCBI Taxonomy" id="3051431"/>
    <lineage>
        <taxon>Bacteria</taxon>
        <taxon>Bacillati</taxon>
        <taxon>Bacillota</taxon>
        <taxon>Bacilli</taxon>
        <taxon>Bacillales</taxon>
        <taxon>Bacillaceae</taxon>
        <taxon>Aquibacillus</taxon>
    </lineage>
</organism>
<evidence type="ECO:0000313" key="2">
    <source>
        <dbReference type="Proteomes" id="UP001235343"/>
    </source>
</evidence>
<sequence>MNLDSSLLYAVKAVVDARESIEIGDNHSYSNSRERDEIHMNSLEHLITNVQIDPANIEERHLLQYATGLLTEIHTKKTN</sequence>
<dbReference type="RefSeq" id="WP_285932346.1">
    <property type="nucleotide sequence ID" value="NZ_JASTZU010000037.1"/>
</dbReference>
<gene>
    <name evidence="1" type="ORF">QQS35_11790</name>
</gene>
<accession>A0ABT7L5K2</accession>
<name>A0ABT7L5K2_9BACI</name>
<dbReference type="Proteomes" id="UP001235343">
    <property type="component" value="Unassembled WGS sequence"/>
</dbReference>
<evidence type="ECO:0000313" key="1">
    <source>
        <dbReference type="EMBL" id="MDL4841134.1"/>
    </source>
</evidence>
<comment type="caution">
    <text evidence="1">The sequence shown here is derived from an EMBL/GenBank/DDBJ whole genome shotgun (WGS) entry which is preliminary data.</text>
</comment>
<reference evidence="1 2" key="1">
    <citation type="submission" date="2023-06" db="EMBL/GenBank/DDBJ databases">
        <title>Aquibacillus rhizosphaerae LR5S19.</title>
        <authorList>
            <person name="Sun J.-Q."/>
        </authorList>
    </citation>
    <scope>NUCLEOTIDE SEQUENCE [LARGE SCALE GENOMIC DNA]</scope>
    <source>
        <strain evidence="1 2">LR5S19</strain>
    </source>
</reference>
<dbReference type="EMBL" id="JASTZU010000037">
    <property type="protein sequence ID" value="MDL4841134.1"/>
    <property type="molecule type" value="Genomic_DNA"/>
</dbReference>
<proteinExistence type="predicted"/>